<gene>
    <name evidence="1" type="ORF">SDC9_200368</name>
</gene>
<protein>
    <submittedName>
        <fullName evidence="1">Uncharacterized protein</fullName>
    </submittedName>
</protein>
<proteinExistence type="predicted"/>
<reference evidence="1" key="1">
    <citation type="submission" date="2019-08" db="EMBL/GenBank/DDBJ databases">
        <authorList>
            <person name="Kucharzyk K."/>
            <person name="Murdoch R.W."/>
            <person name="Higgins S."/>
            <person name="Loffler F."/>
        </authorList>
    </citation>
    <scope>NUCLEOTIDE SEQUENCE</scope>
</reference>
<accession>A0A645INS9</accession>
<dbReference type="AlphaFoldDB" id="A0A645INS9"/>
<comment type="caution">
    <text evidence="1">The sequence shown here is derived from an EMBL/GenBank/DDBJ whole genome shotgun (WGS) entry which is preliminary data.</text>
</comment>
<name>A0A645INS9_9ZZZZ</name>
<sequence>MHIEKSGIVVTKKLCLIARCISAAAVSEIDFAYIAEHMTFITGVFGRFEILMKEHMVTVRAVKLFKFCLIPGTLN</sequence>
<dbReference type="EMBL" id="VSSQ01119064">
    <property type="protein sequence ID" value="MPN52706.1"/>
    <property type="molecule type" value="Genomic_DNA"/>
</dbReference>
<evidence type="ECO:0000313" key="1">
    <source>
        <dbReference type="EMBL" id="MPN52706.1"/>
    </source>
</evidence>
<organism evidence="1">
    <name type="scientific">bioreactor metagenome</name>
    <dbReference type="NCBI Taxonomy" id="1076179"/>
    <lineage>
        <taxon>unclassified sequences</taxon>
        <taxon>metagenomes</taxon>
        <taxon>ecological metagenomes</taxon>
    </lineage>
</organism>